<gene>
    <name evidence="4" type="ORF">LWC34_46470</name>
</gene>
<dbReference type="CDD" id="cd07043">
    <property type="entry name" value="STAS_anti-anti-sigma_factors"/>
    <property type="match status" value="1"/>
</dbReference>
<evidence type="ECO:0000313" key="4">
    <source>
        <dbReference type="EMBL" id="MCE7010201.1"/>
    </source>
</evidence>
<comment type="similarity">
    <text evidence="1 2">Belongs to the anti-sigma-factor antagonist family.</text>
</comment>
<name>A0ABS8ZR34_9PSEU</name>
<dbReference type="InterPro" id="IPR003658">
    <property type="entry name" value="Anti-sigma_ant"/>
</dbReference>
<organism evidence="4 5">
    <name type="scientific">Kibdelosporangium philippinense</name>
    <dbReference type="NCBI Taxonomy" id="211113"/>
    <lineage>
        <taxon>Bacteria</taxon>
        <taxon>Bacillati</taxon>
        <taxon>Actinomycetota</taxon>
        <taxon>Actinomycetes</taxon>
        <taxon>Pseudonocardiales</taxon>
        <taxon>Pseudonocardiaceae</taxon>
        <taxon>Kibdelosporangium</taxon>
    </lineage>
</organism>
<dbReference type="Pfam" id="PF01740">
    <property type="entry name" value="STAS"/>
    <property type="match status" value="1"/>
</dbReference>
<dbReference type="PANTHER" id="PTHR33495">
    <property type="entry name" value="ANTI-SIGMA FACTOR ANTAGONIST TM_1081-RELATED-RELATED"/>
    <property type="match status" value="1"/>
</dbReference>
<dbReference type="EMBL" id="JAJVCN010000004">
    <property type="protein sequence ID" value="MCE7010201.1"/>
    <property type="molecule type" value="Genomic_DNA"/>
</dbReference>
<dbReference type="InterPro" id="IPR036513">
    <property type="entry name" value="STAS_dom_sf"/>
</dbReference>
<sequence length="137" mass="14577">MSTDRRAPTRRDNIVTEQAKRANFDCVVEQQEHAVVVSASGAIDLATQTTFAEKVHEALHRQPTSVVIDLAGVTFLASPGLAVLVEAQEKAMRLRKKLHIAVGSAAVKRSIDVTGLGQILSLVPDVGAALRLESGAL</sequence>
<evidence type="ECO:0000256" key="1">
    <source>
        <dbReference type="ARBA" id="ARBA00009013"/>
    </source>
</evidence>
<feature type="domain" description="STAS" evidence="3">
    <location>
        <begin position="24"/>
        <end position="133"/>
    </location>
</feature>
<reference evidence="4 5" key="1">
    <citation type="submission" date="2021-12" db="EMBL/GenBank/DDBJ databases">
        <title>Genome sequence of Kibdelosporangium philippinense ATCC 49844.</title>
        <authorList>
            <person name="Fedorov E.A."/>
            <person name="Omeragic M."/>
            <person name="Shalygina K.F."/>
            <person name="Maclea K.S."/>
        </authorList>
    </citation>
    <scope>NUCLEOTIDE SEQUENCE [LARGE SCALE GENOMIC DNA]</scope>
    <source>
        <strain evidence="4 5">ATCC 49844</strain>
    </source>
</reference>
<evidence type="ECO:0000313" key="5">
    <source>
        <dbReference type="Proteomes" id="UP001521150"/>
    </source>
</evidence>
<comment type="caution">
    <text evidence="4">The sequence shown here is derived from an EMBL/GenBank/DDBJ whole genome shotgun (WGS) entry which is preliminary data.</text>
</comment>
<dbReference type="SUPFAM" id="SSF52091">
    <property type="entry name" value="SpoIIaa-like"/>
    <property type="match status" value="1"/>
</dbReference>
<proteinExistence type="inferred from homology"/>
<evidence type="ECO:0000256" key="2">
    <source>
        <dbReference type="RuleBase" id="RU003749"/>
    </source>
</evidence>
<dbReference type="RefSeq" id="WP_233731686.1">
    <property type="nucleotide sequence ID" value="NZ_JAJVCN010000004.1"/>
</dbReference>
<dbReference type="PROSITE" id="PS50801">
    <property type="entry name" value="STAS"/>
    <property type="match status" value="1"/>
</dbReference>
<protein>
    <recommendedName>
        <fullName evidence="2">Anti-sigma factor antagonist</fullName>
    </recommendedName>
</protein>
<dbReference type="PANTHER" id="PTHR33495:SF13">
    <property type="entry name" value="ANTI-SIGMA-F FACTOR ANTAGONIST RSFB"/>
    <property type="match status" value="1"/>
</dbReference>
<keyword evidence="5" id="KW-1185">Reference proteome</keyword>
<dbReference type="NCBIfam" id="TIGR00377">
    <property type="entry name" value="ant_ant_sig"/>
    <property type="match status" value="1"/>
</dbReference>
<evidence type="ECO:0000259" key="3">
    <source>
        <dbReference type="PROSITE" id="PS50801"/>
    </source>
</evidence>
<dbReference type="Proteomes" id="UP001521150">
    <property type="component" value="Unassembled WGS sequence"/>
</dbReference>
<dbReference type="InterPro" id="IPR002645">
    <property type="entry name" value="STAS_dom"/>
</dbReference>
<accession>A0ABS8ZR34</accession>
<dbReference type="Gene3D" id="3.30.750.24">
    <property type="entry name" value="STAS domain"/>
    <property type="match status" value="1"/>
</dbReference>